<name>A0ABU6YML7_9FABA</name>
<protein>
    <submittedName>
        <fullName evidence="1">Uncharacterized protein</fullName>
    </submittedName>
</protein>
<evidence type="ECO:0000313" key="2">
    <source>
        <dbReference type="Proteomes" id="UP001341840"/>
    </source>
</evidence>
<comment type="caution">
    <text evidence="1">The sequence shown here is derived from an EMBL/GenBank/DDBJ whole genome shotgun (WGS) entry which is preliminary data.</text>
</comment>
<proteinExistence type="predicted"/>
<dbReference type="Proteomes" id="UP001341840">
    <property type="component" value="Unassembled WGS sequence"/>
</dbReference>
<reference evidence="1 2" key="1">
    <citation type="journal article" date="2023" name="Plants (Basel)">
        <title>Bridging the Gap: Combining Genomics and Transcriptomics Approaches to Understand Stylosanthes scabra, an Orphan Legume from the Brazilian Caatinga.</title>
        <authorList>
            <person name="Ferreira-Neto J.R.C."/>
            <person name="da Silva M.D."/>
            <person name="Binneck E."/>
            <person name="de Melo N.F."/>
            <person name="da Silva R.H."/>
            <person name="de Melo A.L.T.M."/>
            <person name="Pandolfi V."/>
            <person name="Bustamante F.O."/>
            <person name="Brasileiro-Vidal A.C."/>
            <person name="Benko-Iseppon A.M."/>
        </authorList>
    </citation>
    <scope>NUCLEOTIDE SEQUENCE [LARGE SCALE GENOMIC DNA]</scope>
    <source>
        <tissue evidence="1">Leaves</tissue>
    </source>
</reference>
<evidence type="ECO:0000313" key="1">
    <source>
        <dbReference type="EMBL" id="MED6211429.1"/>
    </source>
</evidence>
<gene>
    <name evidence="1" type="ORF">PIB30_073576</name>
</gene>
<sequence length="72" mass="8033">MCHIELDPLVQEALHCNDTNDEPTIIEGDSDNNEVASDLSPVMDGNPGMVVRLRRVLTPQRSSRLPNHSRLI</sequence>
<organism evidence="1 2">
    <name type="scientific">Stylosanthes scabra</name>
    <dbReference type="NCBI Taxonomy" id="79078"/>
    <lineage>
        <taxon>Eukaryota</taxon>
        <taxon>Viridiplantae</taxon>
        <taxon>Streptophyta</taxon>
        <taxon>Embryophyta</taxon>
        <taxon>Tracheophyta</taxon>
        <taxon>Spermatophyta</taxon>
        <taxon>Magnoliopsida</taxon>
        <taxon>eudicotyledons</taxon>
        <taxon>Gunneridae</taxon>
        <taxon>Pentapetalae</taxon>
        <taxon>rosids</taxon>
        <taxon>fabids</taxon>
        <taxon>Fabales</taxon>
        <taxon>Fabaceae</taxon>
        <taxon>Papilionoideae</taxon>
        <taxon>50 kb inversion clade</taxon>
        <taxon>dalbergioids sensu lato</taxon>
        <taxon>Dalbergieae</taxon>
        <taxon>Pterocarpus clade</taxon>
        <taxon>Stylosanthes</taxon>
    </lineage>
</organism>
<dbReference type="EMBL" id="JASCZI010242551">
    <property type="protein sequence ID" value="MED6211429.1"/>
    <property type="molecule type" value="Genomic_DNA"/>
</dbReference>
<accession>A0ABU6YML7</accession>
<keyword evidence="2" id="KW-1185">Reference proteome</keyword>